<dbReference type="NCBIfam" id="NF038085">
    <property type="entry name" value="MSMEG_6728_fam"/>
    <property type="match status" value="1"/>
</dbReference>
<accession>A0A6J4H3K4</accession>
<evidence type="ECO:0008006" key="2">
    <source>
        <dbReference type="Google" id="ProtNLM"/>
    </source>
</evidence>
<dbReference type="EMBL" id="CADCTF010000009">
    <property type="protein sequence ID" value="CAA9212450.1"/>
    <property type="molecule type" value="Genomic_DNA"/>
</dbReference>
<gene>
    <name evidence="1" type="ORF">AVDCRST_MAG50-90</name>
</gene>
<proteinExistence type="predicted"/>
<sequence length="165" mass="18938">MQTFVPYPDMKRSAQVLDSRRLGKQRVEVLQIVRALTWPTYAWKNHPAVLMWRGHEAALGLYAAAVCQEWIARGYNDTCDLKIRTDLADAGFIDIPATQEEAALPSWWGDDAVHRSHRSSLLRKDPEHYRLLFEPDLPDDLEYVWPVQVEKKPRTKAGRKPTGTG</sequence>
<evidence type="ECO:0000313" key="1">
    <source>
        <dbReference type="EMBL" id="CAA9212450.1"/>
    </source>
</evidence>
<dbReference type="InterPro" id="IPR004260">
    <property type="entry name" value="Pyr-dimer_DNA_glycosylase"/>
</dbReference>
<reference evidence="1" key="1">
    <citation type="submission" date="2020-02" db="EMBL/GenBank/DDBJ databases">
        <authorList>
            <person name="Meier V. D."/>
        </authorList>
    </citation>
    <scope>NUCLEOTIDE SEQUENCE</scope>
    <source>
        <strain evidence="1">AVDCRST_MAG50</strain>
    </source>
</reference>
<dbReference type="AlphaFoldDB" id="A0A6J4H3K4"/>
<dbReference type="Pfam" id="PF03013">
    <property type="entry name" value="Pyr_excise"/>
    <property type="match status" value="1"/>
</dbReference>
<name>A0A6J4H3K4_9ACTN</name>
<protein>
    <recommendedName>
        <fullName evidence="2">Cytoplasmic protein</fullName>
    </recommendedName>
</protein>
<organism evidence="1">
    <name type="scientific">uncultured Acidimicrobiales bacterium</name>
    <dbReference type="NCBI Taxonomy" id="310071"/>
    <lineage>
        <taxon>Bacteria</taxon>
        <taxon>Bacillati</taxon>
        <taxon>Actinomycetota</taxon>
        <taxon>Acidimicrobiia</taxon>
        <taxon>Acidimicrobiales</taxon>
        <taxon>environmental samples</taxon>
    </lineage>
</organism>